<gene>
    <name evidence="2" type="ORF">TSPGSL018_13258</name>
</gene>
<dbReference type="EMBL" id="GBEZ01020036">
    <property type="protein sequence ID" value="JAC66597.1"/>
    <property type="molecule type" value="Transcribed_RNA"/>
</dbReference>
<feature type="non-terminal residue" evidence="2">
    <location>
        <position position="1"/>
    </location>
</feature>
<accession>A0A061R119</accession>
<sequence>TEEPYAPPALHFAYLDLSVFWPHAIPSPPSTACIYGGTSTVARATGRGSEQEGAPAPLTVAPAPPSSAARSLRPGQTRLRCSPSASRPGGGASHRPSRPRGRGQQGAPRSGRRSRTSPLPTRPPRRR</sequence>
<feature type="compositionally biased region" description="Low complexity" evidence="1">
    <location>
        <begin position="54"/>
        <end position="74"/>
    </location>
</feature>
<dbReference type="AlphaFoldDB" id="A0A061R119"/>
<reference evidence="2" key="1">
    <citation type="submission" date="2014-05" db="EMBL/GenBank/DDBJ databases">
        <title>The transcriptome of the halophilic microalga Tetraselmis sp. GSL018 isolated from the Great Salt Lake, Utah.</title>
        <authorList>
            <person name="Jinkerson R.E."/>
            <person name="D'Adamo S."/>
            <person name="Posewitz M.C."/>
        </authorList>
    </citation>
    <scope>NUCLEOTIDE SEQUENCE</scope>
    <source>
        <strain evidence="2">GSL018</strain>
    </source>
</reference>
<feature type="region of interest" description="Disordered" evidence="1">
    <location>
        <begin position="43"/>
        <end position="127"/>
    </location>
</feature>
<proteinExistence type="predicted"/>
<evidence type="ECO:0000256" key="1">
    <source>
        <dbReference type="SAM" id="MobiDB-lite"/>
    </source>
</evidence>
<protein>
    <submittedName>
        <fullName evidence="2">Uncharacterized protein</fullName>
    </submittedName>
</protein>
<name>A0A061R119_9CHLO</name>
<evidence type="ECO:0000313" key="2">
    <source>
        <dbReference type="EMBL" id="JAC66597.1"/>
    </source>
</evidence>
<organism evidence="2">
    <name type="scientific">Tetraselmis sp. GSL018</name>
    <dbReference type="NCBI Taxonomy" id="582737"/>
    <lineage>
        <taxon>Eukaryota</taxon>
        <taxon>Viridiplantae</taxon>
        <taxon>Chlorophyta</taxon>
        <taxon>core chlorophytes</taxon>
        <taxon>Chlorodendrophyceae</taxon>
        <taxon>Chlorodendrales</taxon>
        <taxon>Chlorodendraceae</taxon>
        <taxon>Tetraselmis</taxon>
    </lineage>
</organism>